<dbReference type="GO" id="GO:0022857">
    <property type="term" value="F:transmembrane transporter activity"/>
    <property type="evidence" value="ECO:0007669"/>
    <property type="project" value="InterPro"/>
</dbReference>
<feature type="transmembrane region" description="Helical" evidence="6">
    <location>
        <begin position="389"/>
        <end position="408"/>
    </location>
</feature>
<dbReference type="InterPro" id="IPR036259">
    <property type="entry name" value="MFS_trans_sf"/>
</dbReference>
<feature type="transmembrane region" description="Helical" evidence="6">
    <location>
        <begin position="428"/>
        <end position="445"/>
    </location>
</feature>
<feature type="transmembrane region" description="Helical" evidence="6">
    <location>
        <begin position="159"/>
        <end position="180"/>
    </location>
</feature>
<evidence type="ECO:0000256" key="6">
    <source>
        <dbReference type="SAM" id="Phobius"/>
    </source>
</evidence>
<feature type="domain" description="Major facilitator superfamily (MFS) profile" evidence="7">
    <location>
        <begin position="84"/>
        <end position="483"/>
    </location>
</feature>
<dbReference type="PANTHER" id="PTHR23506">
    <property type="entry name" value="GH10249P"/>
    <property type="match status" value="1"/>
</dbReference>
<feature type="transmembrane region" description="Helical" evidence="6">
    <location>
        <begin position="220"/>
        <end position="241"/>
    </location>
</feature>
<sequence length="483" mass="52578">MPAEQIASEFGKLTIPHVTRASFKSHGNYGSIRVILQDEKLQEKSVDNENESLDEGITKCKDYSNSNDNNYLPNCQIATSAKLLSLTAKEWVTICTLSIANLAGTSAYSCIAPFYSYEAKIKGLRSFEIGVVFGVFELIMFFIAPLFGKYMVSIGSKKMFVSGIGVTGITVVLFGFLNYIESSSLFFWSSIGLRILEAIGDAAFVTSSFVIGVKCFPGRIAIVVGVLETFVGLGSTAGPLLGGILYEIGGFKLPFIVLGIILLFLGLLAYFLVENMDDDIVMDGKGMLGMLKIPLLWIMIHAVVMCAISLSFLDPTLADHLASFKLSPSIIGLMFLLSGGIYTITAPFWSIIIDKFNCSKAIIMFGIMTVVISMIIIGPSPFLNAEKNLGWIEVALGILGLATSALYIPTFQISIDTLCLPIPSGRSFFGPTVGGLCVQWIGFPWTTTIIALLNIVFMIAILCFYALYGWFGFCSQQKSKHNH</sequence>
<dbReference type="SUPFAM" id="SSF103473">
    <property type="entry name" value="MFS general substrate transporter"/>
    <property type="match status" value="1"/>
</dbReference>
<dbReference type="STRING" id="6293.A0A1I8ETZ6"/>
<dbReference type="Gene3D" id="1.20.1250.20">
    <property type="entry name" value="MFS general substrate transporter like domains"/>
    <property type="match status" value="2"/>
</dbReference>
<evidence type="ECO:0000313" key="8">
    <source>
        <dbReference type="WBParaSite" id="maker-PairedContig_495-snap-gene-0.2-mRNA-1"/>
    </source>
</evidence>
<dbReference type="PROSITE" id="PS50850">
    <property type="entry name" value="MFS"/>
    <property type="match status" value="1"/>
</dbReference>
<feature type="transmembrane region" description="Helical" evidence="6">
    <location>
        <begin position="186"/>
        <end position="213"/>
    </location>
</feature>
<dbReference type="InterPro" id="IPR020846">
    <property type="entry name" value="MFS_dom"/>
</dbReference>
<dbReference type="PANTHER" id="PTHR23506:SF26">
    <property type="entry name" value="MFS-TYPE TRANSPORTER SLC18B1"/>
    <property type="match status" value="1"/>
</dbReference>
<dbReference type="AlphaFoldDB" id="A0A1I8ETZ6"/>
<accession>A0A1I8ETZ6</accession>
<evidence type="ECO:0000256" key="2">
    <source>
        <dbReference type="ARBA" id="ARBA00022448"/>
    </source>
</evidence>
<evidence type="ECO:0000256" key="5">
    <source>
        <dbReference type="ARBA" id="ARBA00023136"/>
    </source>
</evidence>
<name>A0A1I8ETZ6_WUCBA</name>
<evidence type="ECO:0000256" key="4">
    <source>
        <dbReference type="ARBA" id="ARBA00022989"/>
    </source>
</evidence>
<comment type="subcellular location">
    <subcellularLocation>
        <location evidence="1">Membrane</location>
        <topology evidence="1">Multi-pass membrane protein</topology>
    </subcellularLocation>
</comment>
<proteinExistence type="predicted"/>
<dbReference type="InterPro" id="IPR011701">
    <property type="entry name" value="MFS"/>
</dbReference>
<keyword evidence="5 6" id="KW-0472">Membrane</keyword>
<keyword evidence="2" id="KW-0813">Transport</keyword>
<feature type="transmembrane region" description="Helical" evidence="6">
    <location>
        <begin position="329"/>
        <end position="349"/>
    </location>
</feature>
<reference evidence="8" key="1">
    <citation type="submission" date="2016-11" db="UniProtKB">
        <authorList>
            <consortium name="WormBaseParasite"/>
        </authorList>
    </citation>
    <scope>IDENTIFICATION</scope>
    <source>
        <strain evidence="8">pt0022</strain>
    </source>
</reference>
<keyword evidence="3 6" id="KW-0812">Transmembrane</keyword>
<keyword evidence="4 6" id="KW-1133">Transmembrane helix</keyword>
<evidence type="ECO:0000259" key="7">
    <source>
        <dbReference type="PROSITE" id="PS50850"/>
    </source>
</evidence>
<dbReference type="InterPro" id="IPR050930">
    <property type="entry name" value="MFS_Vesicular_Transporter"/>
</dbReference>
<feature type="transmembrane region" description="Helical" evidence="6">
    <location>
        <begin position="451"/>
        <end position="473"/>
    </location>
</feature>
<feature type="transmembrane region" description="Helical" evidence="6">
    <location>
        <begin position="361"/>
        <end position="383"/>
    </location>
</feature>
<feature type="transmembrane region" description="Helical" evidence="6">
    <location>
        <begin position="127"/>
        <end position="147"/>
    </location>
</feature>
<dbReference type="Pfam" id="PF07690">
    <property type="entry name" value="MFS_1"/>
    <property type="match status" value="1"/>
</dbReference>
<evidence type="ECO:0000256" key="1">
    <source>
        <dbReference type="ARBA" id="ARBA00004141"/>
    </source>
</evidence>
<dbReference type="GO" id="GO:0016020">
    <property type="term" value="C:membrane"/>
    <property type="evidence" value="ECO:0007669"/>
    <property type="project" value="UniProtKB-SubCell"/>
</dbReference>
<dbReference type="WBParaSite" id="maker-PairedContig_495-snap-gene-0.2-mRNA-1">
    <property type="protein sequence ID" value="maker-PairedContig_495-snap-gene-0.2-mRNA-1"/>
    <property type="gene ID" value="maker-PairedContig_495-snap-gene-0.2"/>
</dbReference>
<organism evidence="8">
    <name type="scientific">Wuchereria bancrofti</name>
    <dbReference type="NCBI Taxonomy" id="6293"/>
    <lineage>
        <taxon>Eukaryota</taxon>
        <taxon>Metazoa</taxon>
        <taxon>Ecdysozoa</taxon>
        <taxon>Nematoda</taxon>
        <taxon>Chromadorea</taxon>
        <taxon>Rhabditida</taxon>
        <taxon>Spirurina</taxon>
        <taxon>Spiruromorpha</taxon>
        <taxon>Filarioidea</taxon>
        <taxon>Onchocercidae</taxon>
        <taxon>Wuchereria</taxon>
    </lineage>
</organism>
<evidence type="ECO:0000256" key="3">
    <source>
        <dbReference type="ARBA" id="ARBA00022692"/>
    </source>
</evidence>
<protein>
    <submittedName>
        <fullName evidence="8">MFS domain-containing protein</fullName>
    </submittedName>
</protein>
<feature type="transmembrane region" description="Helical" evidence="6">
    <location>
        <begin position="294"/>
        <end position="313"/>
    </location>
</feature>
<feature type="transmembrane region" description="Helical" evidence="6">
    <location>
        <begin position="253"/>
        <end position="273"/>
    </location>
</feature>